<feature type="region of interest" description="Disordered" evidence="1">
    <location>
        <begin position="39"/>
        <end position="61"/>
    </location>
</feature>
<gene>
    <name evidence="2" type="ORF">GLOIN_2v1770666</name>
</gene>
<reference evidence="2 3" key="2">
    <citation type="journal article" date="2018" name="New Phytol.">
        <title>High intraspecific genome diversity in the model arbuscular mycorrhizal symbiont Rhizophagus irregularis.</title>
        <authorList>
            <person name="Chen E.C.H."/>
            <person name="Morin E."/>
            <person name="Beaudet D."/>
            <person name="Noel J."/>
            <person name="Yildirir G."/>
            <person name="Ndikumana S."/>
            <person name="Charron P."/>
            <person name="St-Onge C."/>
            <person name="Giorgi J."/>
            <person name="Kruger M."/>
            <person name="Marton T."/>
            <person name="Ropars J."/>
            <person name="Grigoriev I.V."/>
            <person name="Hainaut M."/>
            <person name="Henrissat B."/>
            <person name="Roux C."/>
            <person name="Martin F."/>
            <person name="Corradi N."/>
        </authorList>
    </citation>
    <scope>NUCLEOTIDE SEQUENCE [LARGE SCALE GENOMIC DNA]</scope>
    <source>
        <strain evidence="2 3">DAOM 197198</strain>
    </source>
</reference>
<dbReference type="Proteomes" id="UP000018888">
    <property type="component" value="Unassembled WGS sequence"/>
</dbReference>
<organism evidence="2 3">
    <name type="scientific">Rhizophagus irregularis (strain DAOM 181602 / DAOM 197198 / MUCL 43194)</name>
    <name type="common">Arbuscular mycorrhizal fungus</name>
    <name type="synonym">Glomus intraradices</name>
    <dbReference type="NCBI Taxonomy" id="747089"/>
    <lineage>
        <taxon>Eukaryota</taxon>
        <taxon>Fungi</taxon>
        <taxon>Fungi incertae sedis</taxon>
        <taxon>Mucoromycota</taxon>
        <taxon>Glomeromycotina</taxon>
        <taxon>Glomeromycetes</taxon>
        <taxon>Glomerales</taxon>
        <taxon>Glomeraceae</taxon>
        <taxon>Rhizophagus</taxon>
    </lineage>
</organism>
<sequence length="61" mass="6486">MVSPPVGFSEESNMLIQNTNISPVAFLFTELYTMSTPPAPSVINPDILPPPRPDTSAPSGD</sequence>
<protein>
    <submittedName>
        <fullName evidence="2">Uncharacterized protein</fullName>
    </submittedName>
</protein>
<keyword evidence="3" id="KW-1185">Reference proteome</keyword>
<evidence type="ECO:0000313" key="3">
    <source>
        <dbReference type="Proteomes" id="UP000018888"/>
    </source>
</evidence>
<dbReference type="VEuPathDB" id="FungiDB:RhiirFUN_017353"/>
<evidence type="ECO:0000256" key="1">
    <source>
        <dbReference type="SAM" id="MobiDB-lite"/>
    </source>
</evidence>
<dbReference type="EMBL" id="AUPC02000065">
    <property type="protein sequence ID" value="POG75065.1"/>
    <property type="molecule type" value="Genomic_DNA"/>
</dbReference>
<reference evidence="2 3" key="1">
    <citation type="journal article" date="2013" name="Proc. Natl. Acad. Sci. U.S.A.">
        <title>Genome of an arbuscular mycorrhizal fungus provides insight into the oldest plant symbiosis.</title>
        <authorList>
            <person name="Tisserant E."/>
            <person name="Malbreil M."/>
            <person name="Kuo A."/>
            <person name="Kohler A."/>
            <person name="Symeonidi A."/>
            <person name="Balestrini R."/>
            <person name="Charron P."/>
            <person name="Duensing N."/>
            <person name="Frei Dit Frey N."/>
            <person name="Gianinazzi-Pearson V."/>
            <person name="Gilbert L.B."/>
            <person name="Handa Y."/>
            <person name="Herr J.R."/>
            <person name="Hijri M."/>
            <person name="Koul R."/>
            <person name="Kawaguchi M."/>
            <person name="Krajinski F."/>
            <person name="Lammers P.J."/>
            <person name="Masclaux F.G."/>
            <person name="Murat C."/>
            <person name="Morin E."/>
            <person name="Ndikumana S."/>
            <person name="Pagni M."/>
            <person name="Petitpierre D."/>
            <person name="Requena N."/>
            <person name="Rosikiewicz P."/>
            <person name="Riley R."/>
            <person name="Saito K."/>
            <person name="San Clemente H."/>
            <person name="Shapiro H."/>
            <person name="van Tuinen D."/>
            <person name="Becard G."/>
            <person name="Bonfante P."/>
            <person name="Paszkowski U."/>
            <person name="Shachar-Hill Y.Y."/>
            <person name="Tuskan G.A."/>
            <person name="Young P.W."/>
            <person name="Sanders I.R."/>
            <person name="Henrissat B."/>
            <person name="Rensing S.A."/>
            <person name="Grigoriev I.V."/>
            <person name="Corradi N."/>
            <person name="Roux C."/>
            <person name="Martin F."/>
        </authorList>
    </citation>
    <scope>NUCLEOTIDE SEQUENCE [LARGE SCALE GENOMIC DNA]</scope>
    <source>
        <strain evidence="2 3">DAOM 197198</strain>
    </source>
</reference>
<name>A0A2P4QBP8_RHIID</name>
<accession>A0A2P4QBP8</accession>
<comment type="caution">
    <text evidence="2">The sequence shown here is derived from an EMBL/GenBank/DDBJ whole genome shotgun (WGS) entry which is preliminary data.</text>
</comment>
<evidence type="ECO:0000313" key="2">
    <source>
        <dbReference type="EMBL" id="POG75065.1"/>
    </source>
</evidence>
<proteinExistence type="predicted"/>
<dbReference type="AlphaFoldDB" id="A0A2P4QBP8"/>